<proteinExistence type="inferred from homology"/>
<accession>A0A9P0CJL6</accession>
<evidence type="ECO:0000256" key="1">
    <source>
        <dbReference type="ARBA" id="ARBA00006975"/>
    </source>
</evidence>
<comment type="similarity">
    <text evidence="1 8">Belongs to the GroES chaperonin family.</text>
</comment>
<dbReference type="PANTHER" id="PTHR10772">
    <property type="entry name" value="10 KDA HEAT SHOCK PROTEIN"/>
    <property type="match status" value="1"/>
</dbReference>
<dbReference type="FunFam" id="2.30.33.40:FF:000001">
    <property type="entry name" value="10 kDa chaperonin"/>
    <property type="match status" value="1"/>
</dbReference>
<dbReference type="GO" id="GO:0044183">
    <property type="term" value="F:protein folding chaperone"/>
    <property type="evidence" value="ECO:0007669"/>
    <property type="project" value="InterPro"/>
</dbReference>
<evidence type="ECO:0000256" key="2">
    <source>
        <dbReference type="ARBA" id="ARBA00018842"/>
    </source>
</evidence>
<evidence type="ECO:0000256" key="5">
    <source>
        <dbReference type="ARBA" id="ARBA00031971"/>
    </source>
</evidence>
<name>A0A9P0CJL6_9CUCU</name>
<dbReference type="GO" id="GO:0046872">
    <property type="term" value="F:metal ion binding"/>
    <property type="evidence" value="ECO:0007669"/>
    <property type="project" value="TreeGrafter"/>
</dbReference>
<evidence type="ECO:0000256" key="4">
    <source>
        <dbReference type="ARBA" id="ARBA00029976"/>
    </source>
</evidence>
<dbReference type="SMART" id="SM00883">
    <property type="entry name" value="Cpn10"/>
    <property type="match status" value="1"/>
</dbReference>
<dbReference type="CDD" id="cd00320">
    <property type="entry name" value="cpn10"/>
    <property type="match status" value="1"/>
</dbReference>
<dbReference type="Pfam" id="PF00166">
    <property type="entry name" value="Cpn10"/>
    <property type="match status" value="1"/>
</dbReference>
<dbReference type="InterPro" id="IPR011032">
    <property type="entry name" value="GroES-like_sf"/>
</dbReference>
<dbReference type="InterPro" id="IPR037124">
    <property type="entry name" value="Chaperonin_GroES_sf"/>
</dbReference>
<evidence type="ECO:0000313" key="10">
    <source>
        <dbReference type="Proteomes" id="UP001153636"/>
    </source>
</evidence>
<dbReference type="SUPFAM" id="SSF50129">
    <property type="entry name" value="GroES-like"/>
    <property type="match status" value="1"/>
</dbReference>
<keyword evidence="10" id="KW-1185">Reference proteome</keyword>
<dbReference type="InterPro" id="IPR020818">
    <property type="entry name" value="Chaperonin_GroES"/>
</dbReference>
<evidence type="ECO:0000256" key="6">
    <source>
        <dbReference type="ARBA" id="ARBA00073031"/>
    </source>
</evidence>
<reference evidence="9" key="1">
    <citation type="submission" date="2022-01" db="EMBL/GenBank/DDBJ databases">
        <authorList>
            <person name="King R."/>
        </authorList>
    </citation>
    <scope>NUCLEOTIDE SEQUENCE</scope>
</reference>
<evidence type="ECO:0000313" key="9">
    <source>
        <dbReference type="EMBL" id="CAH1101065.1"/>
    </source>
</evidence>
<dbReference type="Gene3D" id="2.30.33.40">
    <property type="entry name" value="GroES chaperonin"/>
    <property type="match status" value="1"/>
</dbReference>
<dbReference type="GO" id="GO:0005759">
    <property type="term" value="C:mitochondrial matrix"/>
    <property type="evidence" value="ECO:0007669"/>
    <property type="project" value="TreeGrafter"/>
</dbReference>
<dbReference type="PRINTS" id="PR00297">
    <property type="entry name" value="CHAPERONIN10"/>
</dbReference>
<dbReference type="OrthoDB" id="184876at2759"/>
<dbReference type="EMBL" id="OV651823">
    <property type="protein sequence ID" value="CAH1101065.1"/>
    <property type="molecule type" value="Genomic_DNA"/>
</dbReference>
<keyword evidence="3 8" id="KW-0143">Chaperone</keyword>
<gene>
    <name evidence="9" type="ORF">PSYICH_LOCUS2647</name>
</gene>
<evidence type="ECO:0000256" key="3">
    <source>
        <dbReference type="ARBA" id="ARBA00023186"/>
    </source>
</evidence>
<dbReference type="PROSITE" id="PS00681">
    <property type="entry name" value="CHAPERONINS_CPN10"/>
    <property type="match status" value="1"/>
</dbReference>
<evidence type="ECO:0000256" key="7">
    <source>
        <dbReference type="ARBA" id="ARBA00079398"/>
    </source>
</evidence>
<dbReference type="GO" id="GO:0051082">
    <property type="term" value="F:unfolded protein binding"/>
    <property type="evidence" value="ECO:0007669"/>
    <property type="project" value="TreeGrafter"/>
</dbReference>
<evidence type="ECO:0000256" key="8">
    <source>
        <dbReference type="RuleBase" id="RU003479"/>
    </source>
</evidence>
<protein>
    <recommendedName>
        <fullName evidence="2">10 kDa heat shock protein, mitochondrial</fullName>
    </recommendedName>
    <alternativeName>
        <fullName evidence="4">10 kDa chaperonin</fullName>
    </alternativeName>
    <alternativeName>
        <fullName evidence="6">20 kDa chaperonin, chloroplastic</fullName>
    </alternativeName>
    <alternativeName>
        <fullName evidence="5">Chaperonin 10</fullName>
    </alternativeName>
    <alternativeName>
        <fullName evidence="7">Protein Cpn21</fullName>
    </alternativeName>
</protein>
<dbReference type="GO" id="GO:0005524">
    <property type="term" value="F:ATP binding"/>
    <property type="evidence" value="ECO:0007669"/>
    <property type="project" value="InterPro"/>
</dbReference>
<organism evidence="9 10">
    <name type="scientific">Psylliodes chrysocephalus</name>
    <dbReference type="NCBI Taxonomy" id="3402493"/>
    <lineage>
        <taxon>Eukaryota</taxon>
        <taxon>Metazoa</taxon>
        <taxon>Ecdysozoa</taxon>
        <taxon>Arthropoda</taxon>
        <taxon>Hexapoda</taxon>
        <taxon>Insecta</taxon>
        <taxon>Pterygota</taxon>
        <taxon>Neoptera</taxon>
        <taxon>Endopterygota</taxon>
        <taxon>Coleoptera</taxon>
        <taxon>Polyphaga</taxon>
        <taxon>Cucujiformia</taxon>
        <taxon>Chrysomeloidea</taxon>
        <taxon>Chrysomelidae</taxon>
        <taxon>Galerucinae</taxon>
        <taxon>Alticini</taxon>
        <taxon>Psylliodes</taxon>
    </lineage>
</organism>
<dbReference type="PANTHER" id="PTHR10772:SF0">
    <property type="entry name" value="10 KDA HEAT SHOCK PROTEIN, MITOCHONDRIAL"/>
    <property type="match status" value="1"/>
</dbReference>
<dbReference type="GO" id="GO:0051087">
    <property type="term" value="F:protein-folding chaperone binding"/>
    <property type="evidence" value="ECO:0007669"/>
    <property type="project" value="TreeGrafter"/>
</dbReference>
<dbReference type="AlphaFoldDB" id="A0A9P0CJL6"/>
<dbReference type="InterPro" id="IPR018369">
    <property type="entry name" value="Chaprnonin_Cpn10_CS"/>
</dbReference>
<dbReference type="Proteomes" id="UP001153636">
    <property type="component" value="Chromosome 11"/>
</dbReference>
<sequence length="114" mass="12319">MAATASAAAKQIQNKFKEVLPLLNRVLVKKPEVETVTKGGVVIPDGMEPKLNKATVVAVGPGEVSETGKVIPVGLKPGDEVILSNYDGIKIELENDEVYYLYKENEILAKVINE</sequence>